<name>A0A5B8W9K7_9SPHI</name>
<evidence type="ECO:0000313" key="1">
    <source>
        <dbReference type="EMBL" id="QEC79666.1"/>
    </source>
</evidence>
<organism evidence="1 2">
    <name type="scientific">Mucilaginibacter ginsenosidivorax</name>
    <dbReference type="NCBI Taxonomy" id="862126"/>
    <lineage>
        <taxon>Bacteria</taxon>
        <taxon>Pseudomonadati</taxon>
        <taxon>Bacteroidota</taxon>
        <taxon>Sphingobacteriia</taxon>
        <taxon>Sphingobacteriales</taxon>
        <taxon>Sphingobacteriaceae</taxon>
        <taxon>Mucilaginibacter</taxon>
    </lineage>
</organism>
<dbReference type="AlphaFoldDB" id="A0A5B8W9K7"/>
<accession>A0A5B8W9K7</accession>
<dbReference type="RefSeq" id="WP_147059483.1">
    <property type="nucleotide sequence ID" value="NZ_CP042437.1"/>
</dbReference>
<sequence>MATPIKRLIQSEQQHMLLLFLPLKDNSADKVQHVLTTLKQATVPVNDMRASTGVHFSMFYHLPKGQSAGLPIPSFQAMDDRGLFVVQAIYDADFEPYIKSFVDNDFIAGLLDAIIGELNEDGIVEPTDPTSAARIIEKGGVKNSPAAFNCLLMRYNFSDPTIPAATKPKLGQKFILNYTFPGLTIGKILANYPDAQVLWPSKPEDIEFDPSDPPSEC</sequence>
<evidence type="ECO:0000313" key="2">
    <source>
        <dbReference type="Proteomes" id="UP000321362"/>
    </source>
</evidence>
<reference evidence="1 2" key="1">
    <citation type="journal article" date="2013" name="J. Microbiol.">
        <title>Mucilaginibacter ginsenosidivorax sp. nov., with ginsenoside converting activity isolated from sediment.</title>
        <authorList>
            <person name="Kim J.K."/>
            <person name="Choi T.E."/>
            <person name="Liu Q.M."/>
            <person name="Park H.Y."/>
            <person name="Yi T.H."/>
            <person name="Yoon M.H."/>
            <person name="Kim S.C."/>
            <person name="Im W.T."/>
        </authorList>
    </citation>
    <scope>NUCLEOTIDE SEQUENCE [LARGE SCALE GENOMIC DNA]</scope>
    <source>
        <strain evidence="1 2">KHI28</strain>
    </source>
</reference>
<proteinExistence type="predicted"/>
<protein>
    <submittedName>
        <fullName evidence="1">Uncharacterized protein</fullName>
    </submittedName>
</protein>
<gene>
    <name evidence="1" type="ORF">FSB76_28305</name>
</gene>
<dbReference type="KEGG" id="mgk:FSB76_28305"/>
<dbReference type="Proteomes" id="UP000321362">
    <property type="component" value="Chromosome"/>
</dbReference>
<dbReference type="OrthoDB" id="794856at2"/>
<dbReference type="EMBL" id="CP042437">
    <property type="protein sequence ID" value="QEC79666.1"/>
    <property type="molecule type" value="Genomic_DNA"/>
</dbReference>
<keyword evidence="2" id="KW-1185">Reference proteome</keyword>